<organism evidence="1 2">
    <name type="scientific">Acetobacter malorum</name>
    <dbReference type="NCBI Taxonomy" id="178901"/>
    <lineage>
        <taxon>Bacteria</taxon>
        <taxon>Pseudomonadati</taxon>
        <taxon>Pseudomonadota</taxon>
        <taxon>Alphaproteobacteria</taxon>
        <taxon>Acetobacterales</taxon>
        <taxon>Acetobacteraceae</taxon>
        <taxon>Acetobacter</taxon>
    </lineage>
</organism>
<accession>A0A177G799</accession>
<dbReference type="EMBL" id="LVHD01000127">
    <property type="protein sequence ID" value="OAG75124.1"/>
    <property type="molecule type" value="Genomic_DNA"/>
</dbReference>
<protein>
    <submittedName>
        <fullName evidence="1">Uncharacterized protein</fullName>
    </submittedName>
</protein>
<evidence type="ECO:0000313" key="1">
    <source>
        <dbReference type="EMBL" id="OAG75124.1"/>
    </source>
</evidence>
<name>A0A177G799_9PROT</name>
<sequence>MRAACLPVGFVPRSRLMDQPLADHTLSVTPIQNRYQNFTPYGPQDVALF</sequence>
<proteinExistence type="predicted"/>
<gene>
    <name evidence="1" type="ORF">Amal_03710</name>
</gene>
<comment type="caution">
    <text evidence="1">The sequence shown here is derived from an EMBL/GenBank/DDBJ whole genome shotgun (WGS) entry which is preliminary data.</text>
</comment>
<dbReference type="Proteomes" id="UP000077349">
    <property type="component" value="Unassembled WGS sequence"/>
</dbReference>
<reference evidence="1 2" key="1">
    <citation type="submission" date="2016-03" db="EMBL/GenBank/DDBJ databases">
        <title>Draft genome sequence of Acetobacter malorum CECT 7742, a strain isolated from strawberry vinegar.</title>
        <authorList>
            <person name="Sainz F."/>
            <person name="Mas A."/>
            <person name="Torija M.J."/>
        </authorList>
    </citation>
    <scope>NUCLEOTIDE SEQUENCE [LARGE SCALE GENOMIC DNA]</scope>
    <source>
        <strain evidence="1 2">CECT 7742</strain>
    </source>
</reference>
<dbReference type="AlphaFoldDB" id="A0A177G799"/>
<evidence type="ECO:0000313" key="2">
    <source>
        <dbReference type="Proteomes" id="UP000077349"/>
    </source>
</evidence>